<keyword evidence="3" id="KW-1185">Reference proteome</keyword>
<dbReference type="AlphaFoldDB" id="A0AAE0TZM4"/>
<feature type="transmembrane region" description="Helical" evidence="1">
    <location>
        <begin position="78"/>
        <end position="97"/>
    </location>
</feature>
<proteinExistence type="predicted"/>
<protein>
    <submittedName>
        <fullName evidence="2">Uncharacterized protein</fullName>
    </submittedName>
</protein>
<evidence type="ECO:0000313" key="2">
    <source>
        <dbReference type="EMBL" id="KAK3385523.1"/>
    </source>
</evidence>
<feature type="transmembrane region" description="Helical" evidence="1">
    <location>
        <begin position="35"/>
        <end position="58"/>
    </location>
</feature>
<sequence length="136" mass="15198">MLFHAHDSCSTFSRTRYILTLCPKTSTSSLDASALSIYTAVPTATLSGWFISFINFGYSVSKSAHSKAELKSRLRNTYRLIAGFLVISIMSQSHTFFSRLKKGHTVKYAHRPYVKYTSKYNSVRALLVGELTCGVP</sequence>
<comment type="caution">
    <text evidence="2">The sequence shown here is derived from an EMBL/GenBank/DDBJ whole genome shotgun (WGS) entry which is preliminary data.</text>
</comment>
<evidence type="ECO:0000313" key="3">
    <source>
        <dbReference type="Proteomes" id="UP001285441"/>
    </source>
</evidence>
<accession>A0AAE0TZM4</accession>
<keyword evidence="1" id="KW-0472">Membrane</keyword>
<dbReference type="EMBL" id="JAULSW010000004">
    <property type="protein sequence ID" value="KAK3385523.1"/>
    <property type="molecule type" value="Genomic_DNA"/>
</dbReference>
<keyword evidence="1" id="KW-1133">Transmembrane helix</keyword>
<reference evidence="2" key="2">
    <citation type="submission" date="2023-06" db="EMBL/GenBank/DDBJ databases">
        <authorList>
            <consortium name="Lawrence Berkeley National Laboratory"/>
            <person name="Haridas S."/>
            <person name="Hensen N."/>
            <person name="Bonometti L."/>
            <person name="Westerberg I."/>
            <person name="Brannstrom I.O."/>
            <person name="Guillou S."/>
            <person name="Cros-Aarteil S."/>
            <person name="Calhoun S."/>
            <person name="Kuo A."/>
            <person name="Mondo S."/>
            <person name="Pangilinan J."/>
            <person name="Riley R."/>
            <person name="LaButti K."/>
            <person name="Andreopoulos B."/>
            <person name="Lipzen A."/>
            <person name="Chen C."/>
            <person name="Yanf M."/>
            <person name="Daum C."/>
            <person name="Ng V."/>
            <person name="Clum A."/>
            <person name="Steindorff A."/>
            <person name="Ohm R."/>
            <person name="Martin F."/>
            <person name="Silar P."/>
            <person name="Natvig D."/>
            <person name="Lalanne C."/>
            <person name="Gautier V."/>
            <person name="Ament-velasquez S.L."/>
            <person name="Kruys A."/>
            <person name="Hutchinson M.I."/>
            <person name="Powell A.J."/>
            <person name="Barry K."/>
            <person name="Miller A.N."/>
            <person name="Grigoriev I.V."/>
            <person name="Debuchy R."/>
            <person name="Gladieux P."/>
            <person name="Thoren M.H."/>
            <person name="Johannesson H."/>
        </authorList>
    </citation>
    <scope>NUCLEOTIDE SEQUENCE</scope>
    <source>
        <strain evidence="2">CBS 232.78</strain>
    </source>
</reference>
<reference evidence="2" key="1">
    <citation type="journal article" date="2023" name="Mol. Phylogenet. Evol.">
        <title>Genome-scale phylogeny and comparative genomics of the fungal order Sordariales.</title>
        <authorList>
            <person name="Hensen N."/>
            <person name="Bonometti L."/>
            <person name="Westerberg I."/>
            <person name="Brannstrom I.O."/>
            <person name="Guillou S."/>
            <person name="Cros-Aarteil S."/>
            <person name="Calhoun S."/>
            <person name="Haridas S."/>
            <person name="Kuo A."/>
            <person name="Mondo S."/>
            <person name="Pangilinan J."/>
            <person name="Riley R."/>
            <person name="LaButti K."/>
            <person name="Andreopoulos B."/>
            <person name="Lipzen A."/>
            <person name="Chen C."/>
            <person name="Yan M."/>
            <person name="Daum C."/>
            <person name="Ng V."/>
            <person name="Clum A."/>
            <person name="Steindorff A."/>
            <person name="Ohm R.A."/>
            <person name="Martin F."/>
            <person name="Silar P."/>
            <person name="Natvig D.O."/>
            <person name="Lalanne C."/>
            <person name="Gautier V."/>
            <person name="Ament-Velasquez S.L."/>
            <person name="Kruys A."/>
            <person name="Hutchinson M.I."/>
            <person name="Powell A.J."/>
            <person name="Barry K."/>
            <person name="Miller A.N."/>
            <person name="Grigoriev I.V."/>
            <person name="Debuchy R."/>
            <person name="Gladieux P."/>
            <person name="Hiltunen Thoren M."/>
            <person name="Johannesson H."/>
        </authorList>
    </citation>
    <scope>NUCLEOTIDE SEQUENCE</scope>
    <source>
        <strain evidence="2">CBS 232.78</strain>
    </source>
</reference>
<dbReference type="Proteomes" id="UP001285441">
    <property type="component" value="Unassembled WGS sequence"/>
</dbReference>
<name>A0AAE0TZM4_9PEZI</name>
<organism evidence="2 3">
    <name type="scientific">Podospora didyma</name>
    <dbReference type="NCBI Taxonomy" id="330526"/>
    <lineage>
        <taxon>Eukaryota</taxon>
        <taxon>Fungi</taxon>
        <taxon>Dikarya</taxon>
        <taxon>Ascomycota</taxon>
        <taxon>Pezizomycotina</taxon>
        <taxon>Sordariomycetes</taxon>
        <taxon>Sordariomycetidae</taxon>
        <taxon>Sordariales</taxon>
        <taxon>Podosporaceae</taxon>
        <taxon>Podospora</taxon>
    </lineage>
</organism>
<evidence type="ECO:0000256" key="1">
    <source>
        <dbReference type="SAM" id="Phobius"/>
    </source>
</evidence>
<gene>
    <name evidence="2" type="ORF">B0H63DRAFT_183812</name>
</gene>
<keyword evidence="1" id="KW-0812">Transmembrane</keyword>